<reference evidence="2 3" key="1">
    <citation type="journal article" date="2016" name="Nat. Commun.">
        <title>Thousands of microbial genomes shed light on interconnected biogeochemical processes in an aquifer system.</title>
        <authorList>
            <person name="Anantharaman K."/>
            <person name="Brown C.T."/>
            <person name="Hug L.A."/>
            <person name="Sharon I."/>
            <person name="Castelle C.J."/>
            <person name="Probst A.J."/>
            <person name="Thomas B.C."/>
            <person name="Singh A."/>
            <person name="Wilkins M.J."/>
            <person name="Karaoz U."/>
            <person name="Brodie E.L."/>
            <person name="Williams K.H."/>
            <person name="Hubbard S.S."/>
            <person name="Banfield J.F."/>
        </authorList>
    </citation>
    <scope>NUCLEOTIDE SEQUENCE [LARGE SCALE GENOMIC DNA]</scope>
</reference>
<sequence length="97" mass="11100">MCAKSVIKNNSDLVIASLRTASMAIAWRKMRVQQFLAFMFPVINLGLHYHLVNCSEKKNINLFKTKKCIERQKYGIASLGQMHWSAPTVELAKNNFL</sequence>
<gene>
    <name evidence="2" type="ORF">A2Y62_19620</name>
</gene>
<keyword evidence="1" id="KW-0472">Membrane</keyword>
<evidence type="ECO:0000313" key="2">
    <source>
        <dbReference type="EMBL" id="OGF65724.1"/>
    </source>
</evidence>
<dbReference type="AlphaFoldDB" id="A0A1F5VQM8"/>
<organism evidence="2 3">
    <name type="scientific">Candidatus Fischerbacteria bacterium RBG_13_37_8</name>
    <dbReference type="NCBI Taxonomy" id="1817863"/>
    <lineage>
        <taxon>Bacteria</taxon>
        <taxon>Candidatus Fischeribacteriota</taxon>
    </lineage>
</organism>
<name>A0A1F5VQM8_9BACT</name>
<accession>A0A1F5VQM8</accession>
<proteinExistence type="predicted"/>
<dbReference type="Proteomes" id="UP000178943">
    <property type="component" value="Unassembled WGS sequence"/>
</dbReference>
<evidence type="ECO:0000256" key="1">
    <source>
        <dbReference type="SAM" id="Phobius"/>
    </source>
</evidence>
<protein>
    <submittedName>
        <fullName evidence="2">Uncharacterized protein</fullName>
    </submittedName>
</protein>
<keyword evidence="1" id="KW-1133">Transmembrane helix</keyword>
<evidence type="ECO:0000313" key="3">
    <source>
        <dbReference type="Proteomes" id="UP000178943"/>
    </source>
</evidence>
<dbReference type="EMBL" id="MFGW01000108">
    <property type="protein sequence ID" value="OGF65724.1"/>
    <property type="molecule type" value="Genomic_DNA"/>
</dbReference>
<keyword evidence="1" id="KW-0812">Transmembrane</keyword>
<feature type="transmembrane region" description="Helical" evidence="1">
    <location>
        <begin position="35"/>
        <end position="52"/>
    </location>
</feature>
<comment type="caution">
    <text evidence="2">The sequence shown here is derived from an EMBL/GenBank/DDBJ whole genome shotgun (WGS) entry which is preliminary data.</text>
</comment>